<dbReference type="Proteomes" id="UP001383192">
    <property type="component" value="Unassembled WGS sequence"/>
</dbReference>
<evidence type="ECO:0000313" key="1">
    <source>
        <dbReference type="EMBL" id="KAK7039023.1"/>
    </source>
</evidence>
<reference evidence="1 2" key="1">
    <citation type="submission" date="2024-01" db="EMBL/GenBank/DDBJ databases">
        <title>A draft genome for a cacao thread blight-causing isolate of Paramarasmius palmivorus.</title>
        <authorList>
            <person name="Baruah I.K."/>
            <person name="Bukari Y."/>
            <person name="Amoako-Attah I."/>
            <person name="Meinhardt L.W."/>
            <person name="Bailey B.A."/>
            <person name="Cohen S.P."/>
        </authorList>
    </citation>
    <scope>NUCLEOTIDE SEQUENCE [LARGE SCALE GENOMIC DNA]</scope>
    <source>
        <strain evidence="1 2">GH-12</strain>
    </source>
</reference>
<proteinExistence type="predicted"/>
<organism evidence="1 2">
    <name type="scientific">Paramarasmius palmivorus</name>
    <dbReference type="NCBI Taxonomy" id="297713"/>
    <lineage>
        <taxon>Eukaryota</taxon>
        <taxon>Fungi</taxon>
        <taxon>Dikarya</taxon>
        <taxon>Basidiomycota</taxon>
        <taxon>Agaricomycotina</taxon>
        <taxon>Agaricomycetes</taxon>
        <taxon>Agaricomycetidae</taxon>
        <taxon>Agaricales</taxon>
        <taxon>Marasmiineae</taxon>
        <taxon>Marasmiaceae</taxon>
        <taxon>Paramarasmius</taxon>
    </lineage>
</organism>
<accession>A0AAW0CKZ5</accession>
<protein>
    <recommendedName>
        <fullName evidence="3">BTB domain-containing protein</fullName>
    </recommendedName>
</protein>
<evidence type="ECO:0000313" key="2">
    <source>
        <dbReference type="Proteomes" id="UP001383192"/>
    </source>
</evidence>
<gene>
    <name evidence="1" type="ORF">VNI00_010415</name>
</gene>
<dbReference type="AlphaFoldDB" id="A0AAW0CKZ5"/>
<dbReference type="EMBL" id="JAYKXP010000041">
    <property type="protein sequence ID" value="KAK7039023.1"/>
    <property type="molecule type" value="Genomic_DNA"/>
</dbReference>
<sequence>MPSLENQPHALACPVDECSFTVDIAVKSSDGRTFGAHLKNLEWFTEGFPLGNSVTSTIEEPVVLTENGDVTELLLAFTHNSPAPDLTSRSLDTVIGLADAADKYGVYHALTACRQTMRLLSEELERNALGVLKSKLAHSNLEDIDYIAPMTMKLKIEEALDLFGENHTKEFCRWLRYQQTYLMALEKYRKAISELPIRHKLPDIVDPKRPSWANINRTVVCPQFANFSRSVLAALEETSSVGFPTPKTFRRTVKFVEALPGVPTPCLCGVDAWSEKVVKILEDPPKWSK</sequence>
<evidence type="ECO:0008006" key="3">
    <source>
        <dbReference type="Google" id="ProtNLM"/>
    </source>
</evidence>
<comment type="caution">
    <text evidence="1">The sequence shown here is derived from an EMBL/GenBank/DDBJ whole genome shotgun (WGS) entry which is preliminary data.</text>
</comment>
<name>A0AAW0CKZ5_9AGAR</name>
<keyword evidence="2" id="KW-1185">Reference proteome</keyword>